<dbReference type="EMBL" id="SNSQ01000040">
    <property type="protein sequence ID" value="TEU40317.1"/>
    <property type="molecule type" value="Genomic_DNA"/>
</dbReference>
<evidence type="ECO:0000313" key="1">
    <source>
        <dbReference type="EMBL" id="TEU40317.1"/>
    </source>
</evidence>
<gene>
    <name evidence="1" type="ORF">E3D37_28865</name>
</gene>
<name>A0AAX2RIV6_BURCE</name>
<protein>
    <submittedName>
        <fullName evidence="1">Uncharacterized protein</fullName>
    </submittedName>
</protein>
<accession>A0AAX2RIV6</accession>
<organism evidence="1 2">
    <name type="scientific">Burkholderia cepacia</name>
    <name type="common">Pseudomonas cepacia</name>
    <dbReference type="NCBI Taxonomy" id="292"/>
    <lineage>
        <taxon>Bacteria</taxon>
        <taxon>Pseudomonadati</taxon>
        <taxon>Pseudomonadota</taxon>
        <taxon>Betaproteobacteria</taxon>
        <taxon>Burkholderiales</taxon>
        <taxon>Burkholderiaceae</taxon>
        <taxon>Burkholderia</taxon>
        <taxon>Burkholderia cepacia complex</taxon>
    </lineage>
</organism>
<evidence type="ECO:0000313" key="2">
    <source>
        <dbReference type="Proteomes" id="UP000298234"/>
    </source>
</evidence>
<sequence length="101" mass="10943">MVERKKFMVAGLHGNRTVEAEQFATFAHYIQNVQFRFVVTHVPGDPAICVTHRDSGKRVCAIPFASIQAALGDYEAAAQSALKATIERAGEARVRAVLSAA</sequence>
<proteinExistence type="predicted"/>
<reference evidence="1 2" key="1">
    <citation type="submission" date="2019-03" db="EMBL/GenBank/DDBJ databases">
        <title>Burkholderia cepacia outbreak.</title>
        <authorList>
            <person name="Farzana R."/>
            <person name="Walsh T.R."/>
        </authorList>
    </citation>
    <scope>NUCLEOTIDE SEQUENCE [LARGE SCALE GENOMIC DNA]</scope>
    <source>
        <strain evidence="2">d13</strain>
    </source>
</reference>
<dbReference type="Proteomes" id="UP000298234">
    <property type="component" value="Unassembled WGS sequence"/>
</dbReference>
<dbReference type="AlphaFoldDB" id="A0AAX2RIV6"/>
<comment type="caution">
    <text evidence="1">The sequence shown here is derived from an EMBL/GenBank/DDBJ whole genome shotgun (WGS) entry which is preliminary data.</text>
</comment>
<dbReference type="RefSeq" id="WP_134255051.1">
    <property type="nucleotide sequence ID" value="NZ_SNSF01000011.1"/>
</dbReference>